<protein>
    <recommendedName>
        <fullName evidence="6">Tropomodulin</fullName>
    </recommendedName>
</protein>
<keyword evidence="3" id="KW-0206">Cytoskeleton</keyword>
<dbReference type="GO" id="GO:0007015">
    <property type="term" value="P:actin filament organization"/>
    <property type="evidence" value="ECO:0007669"/>
    <property type="project" value="TreeGrafter"/>
</dbReference>
<dbReference type="PANTHER" id="PTHR10901">
    <property type="entry name" value="TROPOMODULIN"/>
    <property type="match status" value="1"/>
</dbReference>
<evidence type="ECO:0000313" key="4">
    <source>
        <dbReference type="EMBL" id="KAK2189987.1"/>
    </source>
</evidence>
<dbReference type="GO" id="GO:0005523">
    <property type="term" value="F:tropomyosin binding"/>
    <property type="evidence" value="ECO:0007669"/>
    <property type="project" value="InterPro"/>
</dbReference>
<dbReference type="InterPro" id="IPR032675">
    <property type="entry name" value="LRR_dom_sf"/>
</dbReference>
<dbReference type="Gene3D" id="3.80.10.10">
    <property type="entry name" value="Ribonuclease Inhibitor"/>
    <property type="match status" value="1"/>
</dbReference>
<name>A0AAD9UI20_RIDPI</name>
<evidence type="ECO:0000256" key="2">
    <source>
        <dbReference type="ARBA" id="ARBA00022490"/>
    </source>
</evidence>
<evidence type="ECO:0008006" key="6">
    <source>
        <dbReference type="Google" id="ProtNLM"/>
    </source>
</evidence>
<evidence type="ECO:0000256" key="1">
    <source>
        <dbReference type="ARBA" id="ARBA00004245"/>
    </source>
</evidence>
<dbReference type="GO" id="GO:0005856">
    <property type="term" value="C:cytoskeleton"/>
    <property type="evidence" value="ECO:0007669"/>
    <property type="project" value="UniProtKB-SubCell"/>
</dbReference>
<dbReference type="Proteomes" id="UP001209878">
    <property type="component" value="Unassembled WGS sequence"/>
</dbReference>
<dbReference type="EMBL" id="JAODUO010000092">
    <property type="protein sequence ID" value="KAK2189987.1"/>
    <property type="molecule type" value="Genomic_DNA"/>
</dbReference>
<dbReference type="InterPro" id="IPR004934">
    <property type="entry name" value="TMOD"/>
</dbReference>
<dbReference type="GO" id="GO:0051694">
    <property type="term" value="P:pointed-end actin filament capping"/>
    <property type="evidence" value="ECO:0007669"/>
    <property type="project" value="InterPro"/>
</dbReference>
<accession>A0AAD9UI20</accession>
<gene>
    <name evidence="4" type="ORF">NP493_92g07009</name>
</gene>
<organism evidence="4 5">
    <name type="scientific">Ridgeia piscesae</name>
    <name type="common">Tubeworm</name>
    <dbReference type="NCBI Taxonomy" id="27915"/>
    <lineage>
        <taxon>Eukaryota</taxon>
        <taxon>Metazoa</taxon>
        <taxon>Spiralia</taxon>
        <taxon>Lophotrochozoa</taxon>
        <taxon>Annelida</taxon>
        <taxon>Polychaeta</taxon>
        <taxon>Sedentaria</taxon>
        <taxon>Canalipalpata</taxon>
        <taxon>Sabellida</taxon>
        <taxon>Siboglinidae</taxon>
        <taxon>Ridgeia</taxon>
    </lineage>
</organism>
<dbReference type="PANTHER" id="PTHR10901:SF6">
    <property type="entry name" value="TROPOMODULIN, ISOFORM N"/>
    <property type="match status" value="1"/>
</dbReference>
<comment type="subcellular location">
    <subcellularLocation>
        <location evidence="1">Cytoplasm</location>
        <location evidence="1">Cytoskeleton</location>
    </subcellularLocation>
</comment>
<keyword evidence="2" id="KW-0963">Cytoplasm</keyword>
<sequence>MQVWRQSGMKPWPPPQEEELVDLAAILGFHGMLNQVQYHQAFVENADMKDTAGGFSVHARPEELKTFGDEDSVNSTNVEESLQRVKDNDPKLKELNLNNIKTISIDTLKEFAEALKTNTSLEILSLCNTRASDKVAKAFAEALRSNKTLKSLSLESNYISGTGILNLIEATNENQTLIELHVANQRPQLLGVQREAKIAELLKENKTIVKLGIFLESRNVQVKVHEILERNYDEVRKDRMAVSNGTKED</sequence>
<dbReference type="GO" id="GO:0030239">
    <property type="term" value="P:myofibril assembly"/>
    <property type="evidence" value="ECO:0007669"/>
    <property type="project" value="TreeGrafter"/>
</dbReference>
<dbReference type="GO" id="GO:0030016">
    <property type="term" value="C:myofibril"/>
    <property type="evidence" value="ECO:0007669"/>
    <property type="project" value="TreeGrafter"/>
</dbReference>
<evidence type="ECO:0000313" key="5">
    <source>
        <dbReference type="Proteomes" id="UP001209878"/>
    </source>
</evidence>
<keyword evidence="5" id="KW-1185">Reference proteome</keyword>
<evidence type="ECO:0000256" key="3">
    <source>
        <dbReference type="ARBA" id="ARBA00023212"/>
    </source>
</evidence>
<comment type="caution">
    <text evidence="4">The sequence shown here is derived from an EMBL/GenBank/DDBJ whole genome shotgun (WGS) entry which is preliminary data.</text>
</comment>
<dbReference type="AlphaFoldDB" id="A0AAD9UI20"/>
<proteinExistence type="predicted"/>
<reference evidence="4" key="1">
    <citation type="journal article" date="2023" name="Mol. Biol. Evol.">
        <title>Third-Generation Sequencing Reveals the Adaptive Role of the Epigenome in Three Deep-Sea Polychaetes.</title>
        <authorList>
            <person name="Perez M."/>
            <person name="Aroh O."/>
            <person name="Sun Y."/>
            <person name="Lan Y."/>
            <person name="Juniper S.K."/>
            <person name="Young C.R."/>
            <person name="Angers B."/>
            <person name="Qian P.Y."/>
        </authorList>
    </citation>
    <scope>NUCLEOTIDE SEQUENCE</scope>
    <source>
        <strain evidence="4">R07B-5</strain>
    </source>
</reference>
<dbReference type="SUPFAM" id="SSF52047">
    <property type="entry name" value="RNI-like"/>
    <property type="match status" value="1"/>
</dbReference>